<reference evidence="1 3" key="1">
    <citation type="journal article" date="2014" name="Nat. Genet.">
        <title>Genome and transcriptome of the porcine whipworm Trichuris suis.</title>
        <authorList>
            <person name="Jex A.R."/>
            <person name="Nejsum P."/>
            <person name="Schwarz E.M."/>
            <person name="Hu L."/>
            <person name="Young N.D."/>
            <person name="Hall R.S."/>
            <person name="Korhonen P.K."/>
            <person name="Liao S."/>
            <person name="Thamsborg S."/>
            <person name="Xia J."/>
            <person name="Xu P."/>
            <person name="Wang S."/>
            <person name="Scheerlinck J.P."/>
            <person name="Hofmann A."/>
            <person name="Sternberg P.W."/>
            <person name="Wang J."/>
            <person name="Gasser R.B."/>
        </authorList>
    </citation>
    <scope>NUCLEOTIDE SEQUENCE [LARGE SCALE GENOMIC DNA]</scope>
    <source>
        <strain evidence="2">DCEP-RM93F</strain>
        <strain evidence="1">DCEP-RM93M</strain>
    </source>
</reference>
<evidence type="ECO:0000313" key="2">
    <source>
        <dbReference type="EMBL" id="KFD67804.1"/>
    </source>
</evidence>
<keyword evidence="3" id="KW-1185">Reference proteome</keyword>
<gene>
    <name evidence="1" type="ORF">M513_07537</name>
    <name evidence="2" type="ORF">M514_07537</name>
</gene>
<evidence type="ECO:0000313" key="3">
    <source>
        <dbReference type="Proteomes" id="UP000030764"/>
    </source>
</evidence>
<sequence length="119" mass="13613">MFAFVFQQPLYTLSNFDNNTVIAAYIRKEVKNDLAERENLKRNACATTNKRDHHHLLKLAEYSISSTSLDTSFGRVKTRAAIYSKCATSTGITVYHGSPIYQSYPMKKRSRLLLRDVFG</sequence>
<evidence type="ECO:0000313" key="1">
    <source>
        <dbReference type="EMBL" id="KFD51658.1"/>
    </source>
</evidence>
<dbReference type="EMBL" id="KL367511">
    <property type="protein sequence ID" value="KFD67804.1"/>
    <property type="molecule type" value="Genomic_DNA"/>
</dbReference>
<dbReference type="AlphaFoldDB" id="A0A085M362"/>
<dbReference type="EMBL" id="KL363237">
    <property type="protein sequence ID" value="KFD51658.1"/>
    <property type="molecule type" value="Genomic_DNA"/>
</dbReference>
<protein>
    <submittedName>
        <fullName evidence="1">Uncharacterized protein</fullName>
    </submittedName>
</protein>
<proteinExistence type="predicted"/>
<accession>A0A085M362</accession>
<dbReference type="Proteomes" id="UP000030758">
    <property type="component" value="Unassembled WGS sequence"/>
</dbReference>
<name>A0A085M362_9BILA</name>
<dbReference type="Proteomes" id="UP000030764">
    <property type="component" value="Unassembled WGS sequence"/>
</dbReference>
<organism evidence="1 3">
    <name type="scientific">Trichuris suis</name>
    <name type="common">pig whipworm</name>
    <dbReference type="NCBI Taxonomy" id="68888"/>
    <lineage>
        <taxon>Eukaryota</taxon>
        <taxon>Metazoa</taxon>
        <taxon>Ecdysozoa</taxon>
        <taxon>Nematoda</taxon>
        <taxon>Enoplea</taxon>
        <taxon>Dorylaimia</taxon>
        <taxon>Trichinellida</taxon>
        <taxon>Trichuridae</taxon>
        <taxon>Trichuris</taxon>
    </lineage>
</organism>